<dbReference type="GO" id="GO:0071973">
    <property type="term" value="P:bacterial-type flagellum-dependent cell motility"/>
    <property type="evidence" value="ECO:0007669"/>
    <property type="project" value="InterPro"/>
</dbReference>
<keyword evidence="6" id="KW-0175">Coiled coil</keyword>
<dbReference type="GO" id="GO:0005576">
    <property type="term" value="C:extracellular region"/>
    <property type="evidence" value="ECO:0007669"/>
    <property type="project" value="UniProtKB-SubCell"/>
</dbReference>
<dbReference type="PANTHER" id="PTHR42792:SF1">
    <property type="entry name" value="FLAGELLAR HOOK-ASSOCIATED PROTEIN 3"/>
    <property type="match status" value="1"/>
</dbReference>
<dbReference type="Proteomes" id="UP000023775">
    <property type="component" value="Unassembled WGS sequence"/>
</dbReference>
<evidence type="ECO:0000256" key="1">
    <source>
        <dbReference type="ARBA" id="ARBA00004365"/>
    </source>
</evidence>
<dbReference type="AlphaFoldDB" id="N9TZ56"/>
<feature type="domain" description="Flagellin N-terminal" evidence="7">
    <location>
        <begin position="3"/>
        <end position="140"/>
    </location>
</feature>
<dbReference type="eggNOG" id="COG1344">
    <property type="taxonomic scope" value="Bacteria"/>
</dbReference>
<proteinExistence type="inferred from homology"/>
<comment type="similarity">
    <text evidence="3">Belongs to the bacterial flagellin family.</text>
</comment>
<dbReference type="PANTHER" id="PTHR42792">
    <property type="entry name" value="FLAGELLIN"/>
    <property type="match status" value="1"/>
</dbReference>
<keyword evidence="8" id="KW-0966">Cell projection</keyword>
<feature type="coiled-coil region" evidence="6">
    <location>
        <begin position="52"/>
        <end position="93"/>
    </location>
</feature>
<keyword evidence="5" id="KW-0975">Bacterial flagellum</keyword>
<organism evidence="8 9">
    <name type="scientific">Aeromonas diversa CDC 2478-85</name>
    <dbReference type="NCBI Taxonomy" id="1268237"/>
    <lineage>
        <taxon>Bacteria</taxon>
        <taxon>Pseudomonadati</taxon>
        <taxon>Pseudomonadota</taxon>
        <taxon>Gammaproteobacteria</taxon>
        <taxon>Aeromonadales</taxon>
        <taxon>Aeromonadaceae</taxon>
        <taxon>Aeromonas</taxon>
    </lineage>
</organism>
<gene>
    <name evidence="8" type="ORF">G114_13228</name>
</gene>
<comment type="subcellular location">
    <subcellularLocation>
        <location evidence="1">Bacterial flagellum</location>
    </subcellularLocation>
    <subcellularLocation>
        <location evidence="2">Secreted</location>
    </subcellularLocation>
</comment>
<dbReference type="Pfam" id="PF00669">
    <property type="entry name" value="Flagellin_N"/>
    <property type="match status" value="1"/>
</dbReference>
<dbReference type="NCBIfam" id="TIGR02550">
    <property type="entry name" value="flagell_flgL"/>
    <property type="match status" value="1"/>
</dbReference>
<evidence type="ECO:0000256" key="4">
    <source>
        <dbReference type="ARBA" id="ARBA00022525"/>
    </source>
</evidence>
<evidence type="ECO:0000256" key="2">
    <source>
        <dbReference type="ARBA" id="ARBA00004613"/>
    </source>
</evidence>
<protein>
    <submittedName>
        <fullName evidence="8">Lateral flagellar hook-associated protein, LfgL</fullName>
    </submittedName>
</protein>
<sequence length="300" mass="33026">MRVSSNQIQINMLDNLQQGFREYGRLDRQIATGKRILQPSDDPIGSVRLLGLQKEQASMEQYQKNIFNAKTQLSQAEVQLDSMTNLLMRARDLTELAATGSLTYEDRQGVAQELASLRDGLLDFANARNEAGSSLFAGSQVDKKTLVKDAATGSYLYQGDSLAREVAVGKGVMVTVNETADRLFTAHGDYFKQLDDFIKVLETETGSVNAQAGAMLDRSKVLQDDIGAMQGRIGARVNLLDQVDSAHTEMKTYSKEVSNQIASLDYAEAATQQSHVLMALQVQQQAFAKINSLSLFNYIP</sequence>
<keyword evidence="9" id="KW-1185">Reference proteome</keyword>
<dbReference type="InterPro" id="IPR001492">
    <property type="entry name" value="Flagellin"/>
</dbReference>
<evidence type="ECO:0000313" key="9">
    <source>
        <dbReference type="Proteomes" id="UP000023775"/>
    </source>
</evidence>
<dbReference type="PATRIC" id="fig|1268237.3.peg.2604"/>
<keyword evidence="8" id="KW-0969">Cilium</keyword>
<dbReference type="InterPro" id="IPR013384">
    <property type="entry name" value="Flagell_FlgL"/>
</dbReference>
<dbReference type="EMBL" id="APVG01000035">
    <property type="protein sequence ID" value="ENY71404.1"/>
    <property type="molecule type" value="Genomic_DNA"/>
</dbReference>
<dbReference type="SUPFAM" id="SSF64518">
    <property type="entry name" value="Phase 1 flagellin"/>
    <property type="match status" value="1"/>
</dbReference>
<evidence type="ECO:0000259" key="7">
    <source>
        <dbReference type="Pfam" id="PF00669"/>
    </source>
</evidence>
<dbReference type="RefSeq" id="WP_005355818.1">
    <property type="nucleotide sequence ID" value="NZ_APVG01000035.1"/>
</dbReference>
<comment type="caution">
    <text evidence="8">The sequence shown here is derived from an EMBL/GenBank/DDBJ whole genome shotgun (WGS) entry which is preliminary data.</text>
</comment>
<accession>N9TZ56</accession>
<name>N9TZ56_9GAMM</name>
<dbReference type="Gene3D" id="1.20.1330.10">
    <property type="entry name" value="f41 fragment of flagellin, N-terminal domain"/>
    <property type="match status" value="1"/>
</dbReference>
<evidence type="ECO:0000256" key="3">
    <source>
        <dbReference type="ARBA" id="ARBA00005709"/>
    </source>
</evidence>
<evidence type="ECO:0000256" key="5">
    <source>
        <dbReference type="ARBA" id="ARBA00023143"/>
    </source>
</evidence>
<dbReference type="OrthoDB" id="9768249at2"/>
<keyword evidence="8" id="KW-0282">Flagellum</keyword>
<reference evidence="8 9" key="1">
    <citation type="journal article" date="2013" name="Genome Announc.">
        <title>Draft Genome Sequence of the Aeromonas diversa Type Strain.</title>
        <authorList>
            <person name="Farfan M."/>
            <person name="Spataro N."/>
            <person name="Sanglas A."/>
            <person name="Albarral V."/>
            <person name="Loren J.G."/>
            <person name="Bosch E."/>
            <person name="Fuste M.C."/>
        </authorList>
    </citation>
    <scope>NUCLEOTIDE SEQUENCE [LARGE SCALE GENOMIC DNA]</scope>
    <source>
        <strain evidence="8 9">2478-85</strain>
    </source>
</reference>
<dbReference type="GO" id="GO:0009424">
    <property type="term" value="C:bacterial-type flagellum hook"/>
    <property type="evidence" value="ECO:0007669"/>
    <property type="project" value="InterPro"/>
</dbReference>
<evidence type="ECO:0000313" key="8">
    <source>
        <dbReference type="EMBL" id="ENY71404.1"/>
    </source>
</evidence>
<evidence type="ECO:0000256" key="6">
    <source>
        <dbReference type="SAM" id="Coils"/>
    </source>
</evidence>
<dbReference type="GO" id="GO:0005198">
    <property type="term" value="F:structural molecule activity"/>
    <property type="evidence" value="ECO:0007669"/>
    <property type="project" value="InterPro"/>
</dbReference>
<dbReference type="InterPro" id="IPR001029">
    <property type="entry name" value="Flagellin_N"/>
</dbReference>
<keyword evidence="4" id="KW-0964">Secreted</keyword>